<organism evidence="1 2">
    <name type="scientific">Rhizobium leucaenae</name>
    <dbReference type="NCBI Taxonomy" id="29450"/>
    <lineage>
        <taxon>Bacteria</taxon>
        <taxon>Pseudomonadati</taxon>
        <taxon>Pseudomonadota</taxon>
        <taxon>Alphaproteobacteria</taxon>
        <taxon>Hyphomicrobiales</taxon>
        <taxon>Rhizobiaceae</taxon>
        <taxon>Rhizobium/Agrobacterium group</taxon>
        <taxon>Rhizobium</taxon>
    </lineage>
</organism>
<evidence type="ECO:0000313" key="1">
    <source>
        <dbReference type="EMBL" id="MBB4569693.1"/>
    </source>
</evidence>
<name>A0A7W6ZVU6_9HYPH</name>
<evidence type="ECO:0000313" key="2">
    <source>
        <dbReference type="Proteomes" id="UP000543836"/>
    </source>
</evidence>
<accession>A0A7W6ZVU6</accession>
<dbReference type="Proteomes" id="UP000543836">
    <property type="component" value="Unassembled WGS sequence"/>
</dbReference>
<comment type="caution">
    <text evidence="1">The sequence shown here is derived from an EMBL/GenBank/DDBJ whole genome shotgun (WGS) entry which is preliminary data.</text>
</comment>
<protein>
    <submittedName>
        <fullName evidence="1">Uncharacterized protein</fullName>
    </submittedName>
</protein>
<keyword evidence="2" id="KW-1185">Reference proteome</keyword>
<dbReference type="AlphaFoldDB" id="A0A7W6ZVU6"/>
<sequence>MKKSDRIIAALALLSAAIIVVRVIGAMAGYDLIDMAIDATRPADAGGWPMEAH</sequence>
<proteinExistence type="predicted"/>
<dbReference type="EMBL" id="JACIIG010000009">
    <property type="protein sequence ID" value="MBB4569693.1"/>
    <property type="molecule type" value="Genomic_DNA"/>
</dbReference>
<reference evidence="1 2" key="1">
    <citation type="submission" date="2020-08" db="EMBL/GenBank/DDBJ databases">
        <title>Genomic Encyclopedia of Type Strains, Phase IV (KMG-V): Genome sequencing to study the core and pangenomes of soil and plant-associated prokaryotes.</title>
        <authorList>
            <person name="Whitman W."/>
        </authorList>
    </citation>
    <scope>NUCLEOTIDE SEQUENCE [LARGE SCALE GENOMIC DNA]</scope>
    <source>
        <strain evidence="1 2">SEMIA 492</strain>
    </source>
</reference>
<dbReference type="RefSeq" id="WP_172831025.1">
    <property type="nucleotide sequence ID" value="NZ_JACIIG010000009.1"/>
</dbReference>
<gene>
    <name evidence="1" type="ORF">GGE60_003817</name>
</gene>